<dbReference type="PANTHER" id="PTHR48050:SF13">
    <property type="entry name" value="STEROL 3-BETA-GLUCOSYLTRANSFERASE UGT80A2"/>
    <property type="match status" value="1"/>
</dbReference>
<dbReference type="SUPFAM" id="SSF53756">
    <property type="entry name" value="UDP-Glycosyltransferase/glycogen phosphorylase"/>
    <property type="match status" value="1"/>
</dbReference>
<evidence type="ECO:0000256" key="2">
    <source>
        <dbReference type="ARBA" id="ARBA00022679"/>
    </source>
</evidence>
<dbReference type="InterPro" id="IPR050426">
    <property type="entry name" value="Glycosyltransferase_28"/>
</dbReference>
<accession>A0ABM9M6J5</accession>
<reference evidence="3 4" key="1">
    <citation type="submission" date="2023-08" db="EMBL/GenBank/DDBJ databases">
        <authorList>
            <person name="Folkvardsen B D."/>
            <person name="Norman A."/>
        </authorList>
    </citation>
    <scope>NUCLEOTIDE SEQUENCE [LARGE SCALE GENOMIC DNA]</scope>
    <source>
        <strain evidence="3 4">Mu0053</strain>
    </source>
</reference>
<evidence type="ECO:0000313" key="4">
    <source>
        <dbReference type="Proteomes" id="UP001190465"/>
    </source>
</evidence>
<keyword evidence="2" id="KW-0808">Transferase</keyword>
<gene>
    <name evidence="3" type="ORF">MU0053_004796</name>
</gene>
<dbReference type="Pfam" id="PF00201">
    <property type="entry name" value="UDPGT"/>
    <property type="match status" value="1"/>
</dbReference>
<evidence type="ECO:0000313" key="3">
    <source>
        <dbReference type="EMBL" id="CAJ1510808.1"/>
    </source>
</evidence>
<sequence>MNPTLGIAAELVRRGHGVSYAAPRMFEQRIVETGATYIPVASTWESMPRDGLPQMHGAELIRATSLLLDETTAMVEQLGDIPVPELVVHDGPLVWWGRILVHRWGVPAVETWPNFVNNRHWNMRRYAKLNPLHPRFLIVLLRLARFLRREGLRDVGGFFRGAGAADRIVTVPRAFQPAGDTFGEGYRFVGPVLTDRRFQGDWHPPSSAPVLLVSLGTGYNDRPEFFRMVVESAAGRPWQVVLAVGDAVGSDALGPLPSNVEVHEQVPQLAVLRHASAFVTHAGMGGVLEGLAHQVPMIAVPQMAEQRANADRLVELGLGRQLAPVGITAEQLWDAIDSVVSDARMGERLAWMRGEIEAAGGAVAAADAVEAALRPAW</sequence>
<dbReference type="CDD" id="cd03784">
    <property type="entry name" value="GT1_Gtf-like"/>
    <property type="match status" value="1"/>
</dbReference>
<dbReference type="Gene3D" id="3.40.50.2000">
    <property type="entry name" value="Glycogen Phosphorylase B"/>
    <property type="match status" value="2"/>
</dbReference>
<comment type="similarity">
    <text evidence="1">Belongs to the UDP-glycosyltransferase family.</text>
</comment>
<dbReference type="Proteomes" id="UP001190465">
    <property type="component" value="Chromosome"/>
</dbReference>
<dbReference type="PANTHER" id="PTHR48050">
    <property type="entry name" value="STEROL 3-BETA-GLUCOSYLTRANSFERASE"/>
    <property type="match status" value="1"/>
</dbReference>
<dbReference type="NCBIfam" id="TIGR01426">
    <property type="entry name" value="MGT"/>
    <property type="match status" value="1"/>
</dbReference>
<dbReference type="EMBL" id="OY726397">
    <property type="protein sequence ID" value="CAJ1510808.1"/>
    <property type="molecule type" value="Genomic_DNA"/>
</dbReference>
<name>A0ABM9M6J5_9MYCO</name>
<evidence type="ECO:0000256" key="1">
    <source>
        <dbReference type="ARBA" id="ARBA00009995"/>
    </source>
</evidence>
<dbReference type="InterPro" id="IPR006326">
    <property type="entry name" value="UDPGT_MGT-like"/>
</dbReference>
<organism evidence="3 4">
    <name type="scientific">[Mycobacterium] burgundiense</name>
    <dbReference type="NCBI Taxonomy" id="3064286"/>
    <lineage>
        <taxon>Bacteria</taxon>
        <taxon>Bacillati</taxon>
        <taxon>Actinomycetota</taxon>
        <taxon>Actinomycetes</taxon>
        <taxon>Mycobacteriales</taxon>
        <taxon>Mycobacteriaceae</taxon>
        <taxon>Mycolicibacterium</taxon>
    </lineage>
</organism>
<dbReference type="RefSeq" id="WP_308480063.1">
    <property type="nucleotide sequence ID" value="NZ_OY726397.1"/>
</dbReference>
<protein>
    <submittedName>
        <fullName evidence="3">Glycosyltransferase</fullName>
    </submittedName>
</protein>
<proteinExistence type="inferred from homology"/>
<dbReference type="InterPro" id="IPR002213">
    <property type="entry name" value="UDP_glucos_trans"/>
</dbReference>
<keyword evidence="4" id="KW-1185">Reference proteome</keyword>